<accession>A0AAE1AST4</accession>
<dbReference type="AlphaFoldDB" id="A0AAE1AST4"/>
<sequence>MSNGSATRCLPVVLRRILCSETGFSENLSGCFCFYHQSCAVHNAVLSLSRAAAGVAWAVAVPGGPIDEHHWRLQLGVNKEDIHTP</sequence>
<dbReference type="EMBL" id="JAWDGP010001262">
    <property type="protein sequence ID" value="KAK3793283.1"/>
    <property type="molecule type" value="Genomic_DNA"/>
</dbReference>
<evidence type="ECO:0000313" key="2">
    <source>
        <dbReference type="Proteomes" id="UP001283361"/>
    </source>
</evidence>
<dbReference type="Proteomes" id="UP001283361">
    <property type="component" value="Unassembled WGS sequence"/>
</dbReference>
<name>A0AAE1AST4_9GAST</name>
<reference evidence="1" key="1">
    <citation type="journal article" date="2023" name="G3 (Bethesda)">
        <title>A reference genome for the long-term kleptoplast-retaining sea slug Elysia crispata morphotype clarki.</title>
        <authorList>
            <person name="Eastman K.E."/>
            <person name="Pendleton A.L."/>
            <person name="Shaikh M.A."/>
            <person name="Suttiyut T."/>
            <person name="Ogas R."/>
            <person name="Tomko P."/>
            <person name="Gavelis G."/>
            <person name="Widhalm J.R."/>
            <person name="Wisecaver J.H."/>
        </authorList>
    </citation>
    <scope>NUCLEOTIDE SEQUENCE</scope>
    <source>
        <strain evidence="1">ECLA1</strain>
    </source>
</reference>
<protein>
    <submittedName>
        <fullName evidence="1">Uncharacterized protein</fullName>
    </submittedName>
</protein>
<organism evidence="1 2">
    <name type="scientific">Elysia crispata</name>
    <name type="common">lettuce slug</name>
    <dbReference type="NCBI Taxonomy" id="231223"/>
    <lineage>
        <taxon>Eukaryota</taxon>
        <taxon>Metazoa</taxon>
        <taxon>Spiralia</taxon>
        <taxon>Lophotrochozoa</taxon>
        <taxon>Mollusca</taxon>
        <taxon>Gastropoda</taxon>
        <taxon>Heterobranchia</taxon>
        <taxon>Euthyneura</taxon>
        <taxon>Panpulmonata</taxon>
        <taxon>Sacoglossa</taxon>
        <taxon>Placobranchoidea</taxon>
        <taxon>Plakobranchidae</taxon>
        <taxon>Elysia</taxon>
    </lineage>
</organism>
<gene>
    <name evidence="1" type="ORF">RRG08_042226</name>
</gene>
<proteinExistence type="predicted"/>
<evidence type="ECO:0000313" key="1">
    <source>
        <dbReference type="EMBL" id="KAK3793283.1"/>
    </source>
</evidence>
<comment type="caution">
    <text evidence="1">The sequence shown here is derived from an EMBL/GenBank/DDBJ whole genome shotgun (WGS) entry which is preliminary data.</text>
</comment>
<keyword evidence="2" id="KW-1185">Reference proteome</keyword>